<evidence type="ECO:0000256" key="4">
    <source>
        <dbReference type="ARBA" id="ARBA00022679"/>
    </source>
</evidence>
<dbReference type="SMART" id="SM00740">
    <property type="entry name" value="PASTA"/>
    <property type="match status" value="1"/>
</dbReference>
<dbReference type="Gene3D" id="3.30.10.20">
    <property type="match status" value="1"/>
</dbReference>
<dbReference type="PANTHER" id="PTHR32282">
    <property type="entry name" value="BINDING PROTEIN TRANSPEPTIDASE, PUTATIVE-RELATED"/>
    <property type="match status" value="1"/>
</dbReference>
<dbReference type="Proteomes" id="UP001316189">
    <property type="component" value="Chromosome"/>
</dbReference>
<organism evidence="12 13">
    <name type="scientific">Cellulomonas chengniuliangii</name>
    <dbReference type="NCBI Taxonomy" id="2968084"/>
    <lineage>
        <taxon>Bacteria</taxon>
        <taxon>Bacillati</taxon>
        <taxon>Actinomycetota</taxon>
        <taxon>Actinomycetes</taxon>
        <taxon>Micrococcales</taxon>
        <taxon>Cellulomonadaceae</taxon>
        <taxon>Cellulomonas</taxon>
    </lineage>
</organism>
<dbReference type="PANTHER" id="PTHR32282:SF34">
    <property type="entry name" value="PENICILLIN-BINDING PROTEIN 1A"/>
    <property type="match status" value="1"/>
</dbReference>
<dbReference type="Gene3D" id="3.40.710.10">
    <property type="entry name" value="DD-peptidase/beta-lactamase superfamily"/>
    <property type="match status" value="1"/>
</dbReference>
<dbReference type="Gene3D" id="1.10.3810.10">
    <property type="entry name" value="Biosynthetic peptidoglycan transglycosylase-like"/>
    <property type="match status" value="1"/>
</dbReference>
<evidence type="ECO:0000259" key="11">
    <source>
        <dbReference type="PROSITE" id="PS51178"/>
    </source>
</evidence>
<dbReference type="SUPFAM" id="SSF53955">
    <property type="entry name" value="Lysozyme-like"/>
    <property type="match status" value="1"/>
</dbReference>
<dbReference type="InterPro" id="IPR036950">
    <property type="entry name" value="PBP_transglycosylase"/>
</dbReference>
<dbReference type="EMBL" id="CP101988">
    <property type="protein sequence ID" value="UUI75326.1"/>
    <property type="molecule type" value="Genomic_DNA"/>
</dbReference>
<feature type="transmembrane region" description="Helical" evidence="10">
    <location>
        <begin position="49"/>
        <end position="72"/>
    </location>
</feature>
<feature type="region of interest" description="Disordered" evidence="9">
    <location>
        <begin position="1"/>
        <end position="25"/>
    </location>
</feature>
<evidence type="ECO:0000313" key="12">
    <source>
        <dbReference type="EMBL" id="UUI75326.1"/>
    </source>
</evidence>
<dbReference type="InterPro" id="IPR050396">
    <property type="entry name" value="Glycosyltr_51/Transpeptidase"/>
</dbReference>
<dbReference type="CDD" id="cd06577">
    <property type="entry name" value="PASTA_pknB"/>
    <property type="match status" value="1"/>
</dbReference>
<dbReference type="InterPro" id="IPR001460">
    <property type="entry name" value="PCN-bd_Tpept"/>
</dbReference>
<evidence type="ECO:0000256" key="5">
    <source>
        <dbReference type="ARBA" id="ARBA00022801"/>
    </source>
</evidence>
<reference evidence="12 13" key="1">
    <citation type="submission" date="2022-07" db="EMBL/GenBank/DDBJ databases">
        <title>Novel species in genus cellulomonas.</title>
        <authorList>
            <person name="Ye L."/>
        </authorList>
    </citation>
    <scope>NUCLEOTIDE SEQUENCE [LARGE SCALE GENOMIC DNA]</scope>
    <source>
        <strain evidence="13">zg-Y338</strain>
    </source>
</reference>
<evidence type="ECO:0000313" key="13">
    <source>
        <dbReference type="Proteomes" id="UP001316189"/>
    </source>
</evidence>
<dbReference type="SUPFAM" id="SSF56601">
    <property type="entry name" value="beta-lactamase/transpeptidase-like"/>
    <property type="match status" value="1"/>
</dbReference>
<evidence type="ECO:0000256" key="10">
    <source>
        <dbReference type="SAM" id="Phobius"/>
    </source>
</evidence>
<feature type="region of interest" description="Disordered" evidence="9">
    <location>
        <begin position="669"/>
        <end position="688"/>
    </location>
</feature>
<evidence type="ECO:0000256" key="1">
    <source>
        <dbReference type="ARBA" id="ARBA00022645"/>
    </source>
</evidence>
<keyword evidence="6" id="KW-0511">Multifunctional enzyme</keyword>
<evidence type="ECO:0000256" key="8">
    <source>
        <dbReference type="ARBA" id="ARBA00049902"/>
    </source>
</evidence>
<evidence type="ECO:0000256" key="7">
    <source>
        <dbReference type="ARBA" id="ARBA00034000"/>
    </source>
</evidence>
<keyword evidence="13" id="KW-1185">Reference proteome</keyword>
<evidence type="ECO:0000256" key="2">
    <source>
        <dbReference type="ARBA" id="ARBA00022670"/>
    </source>
</evidence>
<dbReference type="InterPro" id="IPR023346">
    <property type="entry name" value="Lysozyme-like_dom_sf"/>
</dbReference>
<dbReference type="PROSITE" id="PS51178">
    <property type="entry name" value="PASTA"/>
    <property type="match status" value="1"/>
</dbReference>
<gene>
    <name evidence="12" type="ORF">NP064_16440</name>
</gene>
<feature type="domain" description="PASTA" evidence="11">
    <location>
        <begin position="692"/>
        <end position="758"/>
    </location>
</feature>
<proteinExistence type="predicted"/>
<keyword evidence="5" id="KW-0378">Hydrolase</keyword>
<dbReference type="RefSeq" id="WP_227568596.1">
    <property type="nucleotide sequence ID" value="NZ_CP101988.1"/>
</dbReference>
<feature type="region of interest" description="Disordered" evidence="9">
    <location>
        <begin position="755"/>
        <end position="795"/>
    </location>
</feature>
<dbReference type="InterPro" id="IPR005543">
    <property type="entry name" value="PASTA_dom"/>
</dbReference>
<dbReference type="Pfam" id="PF03793">
    <property type="entry name" value="PASTA"/>
    <property type="match status" value="1"/>
</dbReference>
<accession>A0ABY5L0V6</accession>
<keyword evidence="2" id="KW-0645">Protease</keyword>
<comment type="catalytic activity">
    <reaction evidence="8">
        <text>[GlcNAc-(1-&gt;4)-Mur2Ac(oyl-L-Ala-gamma-D-Glu-L-Lys-D-Ala-D-Ala)](n)-di-trans,octa-cis-undecaprenyl diphosphate + beta-D-GlcNAc-(1-&gt;4)-Mur2Ac(oyl-L-Ala-gamma-D-Glu-L-Lys-D-Ala-D-Ala)-di-trans,octa-cis-undecaprenyl diphosphate = [GlcNAc-(1-&gt;4)-Mur2Ac(oyl-L-Ala-gamma-D-Glu-L-Lys-D-Ala-D-Ala)](n+1)-di-trans,octa-cis-undecaprenyl diphosphate + di-trans,octa-cis-undecaprenyl diphosphate + H(+)</text>
        <dbReference type="Rhea" id="RHEA:23708"/>
        <dbReference type="Rhea" id="RHEA-COMP:9602"/>
        <dbReference type="Rhea" id="RHEA-COMP:9603"/>
        <dbReference type="ChEBI" id="CHEBI:15378"/>
        <dbReference type="ChEBI" id="CHEBI:58405"/>
        <dbReference type="ChEBI" id="CHEBI:60033"/>
        <dbReference type="ChEBI" id="CHEBI:78435"/>
        <dbReference type="EC" id="2.4.99.28"/>
    </reaction>
</comment>
<feature type="compositionally biased region" description="Pro residues" evidence="9">
    <location>
        <begin position="761"/>
        <end position="795"/>
    </location>
</feature>
<dbReference type="Pfam" id="PF00905">
    <property type="entry name" value="Transpeptidase"/>
    <property type="match status" value="1"/>
</dbReference>
<keyword evidence="10" id="KW-1133">Transmembrane helix</keyword>
<dbReference type="InterPro" id="IPR001264">
    <property type="entry name" value="Glyco_trans_51"/>
</dbReference>
<evidence type="ECO:0000256" key="3">
    <source>
        <dbReference type="ARBA" id="ARBA00022676"/>
    </source>
</evidence>
<keyword evidence="1" id="KW-0121">Carboxypeptidase</keyword>
<keyword evidence="10" id="KW-0472">Membrane</keyword>
<dbReference type="InterPro" id="IPR012338">
    <property type="entry name" value="Beta-lactam/transpept-like"/>
</dbReference>
<keyword evidence="10" id="KW-0812">Transmembrane</keyword>
<name>A0ABY5L0V6_9CELL</name>
<evidence type="ECO:0000256" key="6">
    <source>
        <dbReference type="ARBA" id="ARBA00023268"/>
    </source>
</evidence>
<keyword evidence="3" id="KW-0328">Glycosyltransferase</keyword>
<comment type="catalytic activity">
    <reaction evidence="7">
        <text>Preferential cleavage: (Ac)2-L-Lys-D-Ala-|-D-Ala. Also transpeptidation of peptidyl-alanyl moieties that are N-acyl substituents of D-alanine.</text>
        <dbReference type="EC" id="3.4.16.4"/>
    </reaction>
</comment>
<protein>
    <submittedName>
        <fullName evidence="12">Transglycosylase domain-containing protein</fullName>
    </submittedName>
</protein>
<dbReference type="Pfam" id="PF00912">
    <property type="entry name" value="Transgly"/>
    <property type="match status" value="1"/>
</dbReference>
<sequence>MAGSNRRASTPARRGSTARGRKAAPRRRFFDYPRTGYRGLHRWLPSWRFLLGSVLGVAFLGFGALAAAYVVIEVPDPDAEIQSEASTIYFADNPDGTPGSEMATIAAQKREIVPYDTLPKHVGDAVIASEDRTFWENRGVSVKGTVRALLNNVSGGKQQGASTLTQQYVERYYNLPTKSYVGKAKEALLAVKINQTVDKKDILGRYLNTIYFGRDAYGIQVAAKTYFGVEAKDLTVSQAALLAGIIPSPNNWDPAVSPEKAEQRWNSVLANMVKDGHITQAERDAQVFPETIVHERSSVNGGTNGHLIKMVKDELAEEGITEEMIATKGYKIVTTIQEPLQQAAVDSANALFDGTLAGEAPNERTKAGIVSIDPTDGAIVALFGGGDFLVDQRNRVTWDKIQAGSTFKPFTLVAALEQGIGLGTTYSGASPMRDLPGWGDKAVQNFGGDSFGTIDLVKATEQSVNTVYAQLNNDVTPAKTAEVARELGITTEVEAVASNVLGSGLVHPLDMASAYATIAAQGTYSEPFIVRKITYISDGSEALVPDRVQEKRFEADVMADTTYAMTQVVENGSGKKYVKPLGRPIAGKTGTSTDNKSAWFVGYTPQISTAVALSQEAADGKGQDSIAAFGGVREITGSTWPAALWADYMKKAFTLEPYAQVQQFPARANVGGMPTATPTEEVTEEPEVEEPVIENVAVPALEGKLEADAEAALSNAGLSVAVQSQPSETVAKGRVVSANPGSGASVPKGTTVTIVVSTGPAPKPTQPPVTVPPPAPTPQPTQDPPVPPADPPAGG</sequence>
<keyword evidence="4" id="KW-0808">Transferase</keyword>
<evidence type="ECO:0000256" key="9">
    <source>
        <dbReference type="SAM" id="MobiDB-lite"/>
    </source>
</evidence>